<keyword evidence="3" id="KW-0804">Transcription</keyword>
<evidence type="ECO:0000259" key="4">
    <source>
        <dbReference type="PROSITE" id="PS50987"/>
    </source>
</evidence>
<dbReference type="SMART" id="SM00418">
    <property type="entry name" value="HTH_ARSR"/>
    <property type="match status" value="1"/>
</dbReference>
<comment type="caution">
    <text evidence="5">The sequence shown here is derived from an EMBL/GenBank/DDBJ whole genome shotgun (WGS) entry which is preliminary data.</text>
</comment>
<dbReference type="Gene3D" id="1.10.10.10">
    <property type="entry name" value="Winged helix-like DNA-binding domain superfamily/Winged helix DNA-binding domain"/>
    <property type="match status" value="1"/>
</dbReference>
<sequence length="112" mass="12856">MTDKNHLDKRIFELHAKVCKTLSHPKRLEIVDLLRDEKEMGVSEMAERIGITKANVSQHLSLMRQQNIVKTRRDGVAILYSCANPKILVAYDALRKALKEQLEADGKLLEKF</sequence>
<reference evidence="5 6" key="1">
    <citation type="journal article" date="2016" name="Nat. Commun.">
        <title>Thousands of microbial genomes shed light on interconnected biogeochemical processes in an aquifer system.</title>
        <authorList>
            <person name="Anantharaman K."/>
            <person name="Brown C.T."/>
            <person name="Hug L.A."/>
            <person name="Sharon I."/>
            <person name="Castelle C.J."/>
            <person name="Probst A.J."/>
            <person name="Thomas B.C."/>
            <person name="Singh A."/>
            <person name="Wilkins M.J."/>
            <person name="Karaoz U."/>
            <person name="Brodie E.L."/>
            <person name="Williams K.H."/>
            <person name="Hubbard S.S."/>
            <person name="Banfield J.F."/>
        </authorList>
    </citation>
    <scope>NUCLEOTIDE SEQUENCE [LARGE SCALE GENOMIC DNA]</scope>
</reference>
<dbReference type="Pfam" id="PF01022">
    <property type="entry name" value="HTH_5"/>
    <property type="match status" value="1"/>
</dbReference>
<accession>A0A1F7UWU4</accession>
<dbReference type="GO" id="GO:0003700">
    <property type="term" value="F:DNA-binding transcription factor activity"/>
    <property type="evidence" value="ECO:0007669"/>
    <property type="project" value="InterPro"/>
</dbReference>
<keyword evidence="1" id="KW-0805">Transcription regulation</keyword>
<protein>
    <recommendedName>
        <fullName evidence="4">HTH arsR-type domain-containing protein</fullName>
    </recommendedName>
</protein>
<dbReference type="STRING" id="1802401.A3B21_05355"/>
<dbReference type="PANTHER" id="PTHR43132">
    <property type="entry name" value="ARSENICAL RESISTANCE OPERON REPRESSOR ARSR-RELATED"/>
    <property type="match status" value="1"/>
</dbReference>
<evidence type="ECO:0000256" key="3">
    <source>
        <dbReference type="ARBA" id="ARBA00023163"/>
    </source>
</evidence>
<name>A0A1F7UWU4_9BACT</name>
<dbReference type="InterPro" id="IPR001845">
    <property type="entry name" value="HTH_ArsR_DNA-bd_dom"/>
</dbReference>
<dbReference type="GO" id="GO:0003677">
    <property type="term" value="F:DNA binding"/>
    <property type="evidence" value="ECO:0007669"/>
    <property type="project" value="UniProtKB-KW"/>
</dbReference>
<dbReference type="InterPro" id="IPR011991">
    <property type="entry name" value="ArsR-like_HTH"/>
</dbReference>
<dbReference type="PANTHER" id="PTHR43132:SF2">
    <property type="entry name" value="ARSENICAL RESISTANCE OPERON REPRESSOR ARSR-RELATED"/>
    <property type="match status" value="1"/>
</dbReference>
<evidence type="ECO:0000256" key="2">
    <source>
        <dbReference type="ARBA" id="ARBA00023125"/>
    </source>
</evidence>
<feature type="domain" description="HTH arsR-type" evidence="4">
    <location>
        <begin position="7"/>
        <end position="102"/>
    </location>
</feature>
<dbReference type="CDD" id="cd00090">
    <property type="entry name" value="HTH_ARSR"/>
    <property type="match status" value="1"/>
</dbReference>
<dbReference type="InterPro" id="IPR051011">
    <property type="entry name" value="Metal_resp_trans_reg"/>
</dbReference>
<dbReference type="AlphaFoldDB" id="A0A1F7UWU4"/>
<dbReference type="SUPFAM" id="SSF46785">
    <property type="entry name" value="Winged helix' DNA-binding domain"/>
    <property type="match status" value="1"/>
</dbReference>
<evidence type="ECO:0000313" key="6">
    <source>
        <dbReference type="Proteomes" id="UP000176897"/>
    </source>
</evidence>
<dbReference type="InterPro" id="IPR036390">
    <property type="entry name" value="WH_DNA-bd_sf"/>
</dbReference>
<organism evidence="5 6">
    <name type="scientific">Candidatus Uhrbacteria bacterium RIFCSPLOWO2_01_FULL_47_24</name>
    <dbReference type="NCBI Taxonomy" id="1802401"/>
    <lineage>
        <taxon>Bacteria</taxon>
        <taxon>Candidatus Uhriibacteriota</taxon>
    </lineage>
</organism>
<dbReference type="Proteomes" id="UP000176897">
    <property type="component" value="Unassembled WGS sequence"/>
</dbReference>
<dbReference type="EMBL" id="MGEJ01000001">
    <property type="protein sequence ID" value="OGL82107.1"/>
    <property type="molecule type" value="Genomic_DNA"/>
</dbReference>
<dbReference type="PRINTS" id="PR00778">
    <property type="entry name" value="HTHARSR"/>
</dbReference>
<dbReference type="InterPro" id="IPR036388">
    <property type="entry name" value="WH-like_DNA-bd_sf"/>
</dbReference>
<proteinExistence type="predicted"/>
<evidence type="ECO:0000313" key="5">
    <source>
        <dbReference type="EMBL" id="OGL82107.1"/>
    </source>
</evidence>
<dbReference type="PROSITE" id="PS50987">
    <property type="entry name" value="HTH_ARSR_2"/>
    <property type="match status" value="1"/>
</dbReference>
<gene>
    <name evidence="5" type="ORF">A3B21_05355</name>
</gene>
<evidence type="ECO:0000256" key="1">
    <source>
        <dbReference type="ARBA" id="ARBA00023015"/>
    </source>
</evidence>
<keyword evidence="2" id="KW-0238">DNA-binding</keyword>
<dbReference type="NCBIfam" id="NF033788">
    <property type="entry name" value="HTH_metalloreg"/>
    <property type="match status" value="1"/>
</dbReference>